<proteinExistence type="predicted"/>
<dbReference type="AlphaFoldDB" id="A0A433R0G0"/>
<evidence type="ECO:0000313" key="2">
    <source>
        <dbReference type="Proteomes" id="UP000274822"/>
    </source>
</evidence>
<evidence type="ECO:0008006" key="3">
    <source>
        <dbReference type="Google" id="ProtNLM"/>
    </source>
</evidence>
<dbReference type="InterPro" id="IPR032675">
    <property type="entry name" value="LRR_dom_sf"/>
</dbReference>
<reference evidence="1 2" key="1">
    <citation type="journal article" date="2018" name="New Phytol.">
        <title>Phylogenomics of Endogonaceae and evolution of mycorrhizas within Mucoromycota.</title>
        <authorList>
            <person name="Chang Y."/>
            <person name="Desiro A."/>
            <person name="Na H."/>
            <person name="Sandor L."/>
            <person name="Lipzen A."/>
            <person name="Clum A."/>
            <person name="Barry K."/>
            <person name="Grigoriev I.V."/>
            <person name="Martin F.M."/>
            <person name="Stajich J.E."/>
            <person name="Smith M.E."/>
            <person name="Bonito G."/>
            <person name="Spatafora J.W."/>
        </authorList>
    </citation>
    <scope>NUCLEOTIDE SEQUENCE [LARGE SCALE GENOMIC DNA]</scope>
    <source>
        <strain evidence="1 2">AD002</strain>
    </source>
</reference>
<dbReference type="Gene3D" id="3.80.10.10">
    <property type="entry name" value="Ribonuclease Inhibitor"/>
    <property type="match status" value="1"/>
</dbReference>
<gene>
    <name evidence="1" type="ORF">BC938DRAFT_481953</name>
</gene>
<dbReference type="EMBL" id="RBNJ01000067">
    <property type="protein sequence ID" value="RUS35504.1"/>
    <property type="molecule type" value="Genomic_DNA"/>
</dbReference>
<sequence length="592" mass="67935">MPYLVSLFSASQIGWVTPPEIKLIDRNPTITASVVRASYRSVVTAIVNSFASILRPAYSNSLDWPTWAALSNTVPRLMAALVNRNHSQPCLVPDVLNQVLRHLLPATHATILSETPWDLFASSMVCRSWYIEARPLLDKSIQLGLFRTVIYNNRFDIDGMKRYIDILAESRRNELDDLDQIEQVTIDVSSLEYYRLDQKLNTLKELFHLRPRNLVELKIVIARPNQMYSMTLNEVNNVFHDLRPFSHPIKRLDLKGYRYTTDYTKMNSLLTLLSPQLESLRLTHCTISLGTNSALRMCSRMREVSLSDVHVTGEALAFVLPAWPDLRQFHYTHSNRQKLDHTIEALAISCPRLQSFALVNLGPMDNTAVTISNVCAVVTRCTELRSLRLVRISWVRISWVVGLVLTDASHKRYRRLENLDLEGCLNLDDRVTVGAGWSELRTLSLARCDRLDESFLEWAVGSCPKLEKMVIPGHLMEKTNMWIRWHGFHRHRGNTWKREGGQPVAPLSHYTFRSCLRTPSYADSDVIRKSRAMGVYIGNTSLYQSCGRPLLSQVSIFSVYSFTRRYARVLIFYSPSSLYDLLIHSKVRWGFV</sequence>
<protein>
    <recommendedName>
        <fullName evidence="3">F-box domain-containing protein</fullName>
    </recommendedName>
</protein>
<name>A0A433R0G0_9FUNG</name>
<accession>A0A433R0G0</accession>
<dbReference type="GO" id="GO:0019005">
    <property type="term" value="C:SCF ubiquitin ligase complex"/>
    <property type="evidence" value="ECO:0007669"/>
    <property type="project" value="TreeGrafter"/>
</dbReference>
<comment type="caution">
    <text evidence="1">The sequence shown here is derived from an EMBL/GenBank/DDBJ whole genome shotgun (WGS) entry which is preliminary data.</text>
</comment>
<keyword evidence="2" id="KW-1185">Reference proteome</keyword>
<dbReference type="SUPFAM" id="SSF52047">
    <property type="entry name" value="RNI-like"/>
    <property type="match status" value="1"/>
</dbReference>
<organism evidence="1 2">
    <name type="scientific">Jimgerdemannia flammicorona</name>
    <dbReference type="NCBI Taxonomy" id="994334"/>
    <lineage>
        <taxon>Eukaryota</taxon>
        <taxon>Fungi</taxon>
        <taxon>Fungi incertae sedis</taxon>
        <taxon>Mucoromycota</taxon>
        <taxon>Mucoromycotina</taxon>
        <taxon>Endogonomycetes</taxon>
        <taxon>Endogonales</taxon>
        <taxon>Endogonaceae</taxon>
        <taxon>Jimgerdemannia</taxon>
    </lineage>
</organism>
<dbReference type="PANTHER" id="PTHR13318">
    <property type="entry name" value="PARTNER OF PAIRED, ISOFORM B-RELATED"/>
    <property type="match status" value="1"/>
</dbReference>
<dbReference type="GO" id="GO:0031146">
    <property type="term" value="P:SCF-dependent proteasomal ubiquitin-dependent protein catabolic process"/>
    <property type="evidence" value="ECO:0007669"/>
    <property type="project" value="TreeGrafter"/>
</dbReference>
<dbReference type="Proteomes" id="UP000274822">
    <property type="component" value="Unassembled WGS sequence"/>
</dbReference>
<evidence type="ECO:0000313" key="1">
    <source>
        <dbReference type="EMBL" id="RUS35504.1"/>
    </source>
</evidence>